<dbReference type="PANTHER" id="PTHR30414">
    <property type="entry name" value="MINICONDUCTANCE MECHANOSENSITIVE CHANNEL YBDG"/>
    <property type="match status" value="1"/>
</dbReference>
<evidence type="ECO:0000313" key="8">
    <source>
        <dbReference type="EMBL" id="MCY1006725.1"/>
    </source>
</evidence>
<feature type="transmembrane region" description="Helical" evidence="6">
    <location>
        <begin position="112"/>
        <end position="132"/>
    </location>
</feature>
<dbReference type="InterPro" id="IPR006685">
    <property type="entry name" value="MscS_channel_2nd"/>
</dbReference>
<dbReference type="Pfam" id="PF00924">
    <property type="entry name" value="MS_channel_2nd"/>
    <property type="match status" value="1"/>
</dbReference>
<evidence type="ECO:0000256" key="5">
    <source>
        <dbReference type="SAM" id="MobiDB-lite"/>
    </source>
</evidence>
<dbReference type="GO" id="GO:0008381">
    <property type="term" value="F:mechanosensitive monoatomic ion channel activity"/>
    <property type="evidence" value="ECO:0007669"/>
    <property type="project" value="InterPro"/>
</dbReference>
<dbReference type="Proteomes" id="UP001150924">
    <property type="component" value="Unassembled WGS sequence"/>
</dbReference>
<keyword evidence="3 6" id="KW-1133">Transmembrane helix</keyword>
<feature type="transmembrane region" description="Helical" evidence="6">
    <location>
        <begin position="34"/>
        <end position="57"/>
    </location>
</feature>
<feature type="domain" description="Mechanosensitive ion channel MscS" evidence="7">
    <location>
        <begin position="195"/>
        <end position="263"/>
    </location>
</feature>
<accession>A0A9X3EMW3</accession>
<keyword evidence="2 6" id="KW-0812">Transmembrane</keyword>
<feature type="transmembrane region" description="Helical" evidence="6">
    <location>
        <begin position="153"/>
        <end position="170"/>
    </location>
</feature>
<proteinExistence type="predicted"/>
<reference evidence="8" key="1">
    <citation type="submission" date="2022-11" db="EMBL/GenBank/DDBJ databases">
        <title>Minimal conservation of predation-associated metabolite biosynthetic gene clusters underscores biosynthetic potential of Myxococcota including descriptions for ten novel species: Archangium lansinium sp. nov., Myxococcus landrumus sp. nov., Nannocystis bai.</title>
        <authorList>
            <person name="Ahearne A."/>
            <person name="Stevens C."/>
            <person name="Phillips K."/>
        </authorList>
    </citation>
    <scope>NUCLEOTIDE SEQUENCE</scope>
    <source>
        <strain evidence="8">Na p29</strain>
    </source>
</reference>
<keyword evidence="9" id="KW-1185">Reference proteome</keyword>
<dbReference type="EMBL" id="JAPNKE010000002">
    <property type="protein sequence ID" value="MCY1006725.1"/>
    <property type="molecule type" value="Genomic_DNA"/>
</dbReference>
<dbReference type="InterPro" id="IPR010920">
    <property type="entry name" value="LSM_dom_sf"/>
</dbReference>
<feature type="transmembrane region" description="Helical" evidence="6">
    <location>
        <begin position="78"/>
        <end position="100"/>
    </location>
</feature>
<evidence type="ECO:0000313" key="9">
    <source>
        <dbReference type="Proteomes" id="UP001150924"/>
    </source>
</evidence>
<protein>
    <submittedName>
        <fullName evidence="8">Mechanosensitive ion channel</fullName>
    </submittedName>
</protein>
<evidence type="ECO:0000256" key="4">
    <source>
        <dbReference type="ARBA" id="ARBA00023136"/>
    </source>
</evidence>
<feature type="region of interest" description="Disordered" evidence="5">
    <location>
        <begin position="367"/>
        <end position="398"/>
    </location>
</feature>
<dbReference type="InterPro" id="IPR030192">
    <property type="entry name" value="YbdG"/>
</dbReference>
<keyword evidence="4 6" id="KW-0472">Membrane</keyword>
<dbReference type="PANTHER" id="PTHR30414:SF0">
    <property type="entry name" value="MINICONDUCTANCE MECHANOSENSITIVE CHANNEL YBDG"/>
    <property type="match status" value="1"/>
</dbReference>
<evidence type="ECO:0000256" key="2">
    <source>
        <dbReference type="ARBA" id="ARBA00022692"/>
    </source>
</evidence>
<evidence type="ECO:0000256" key="1">
    <source>
        <dbReference type="ARBA" id="ARBA00004370"/>
    </source>
</evidence>
<dbReference type="GO" id="GO:0005886">
    <property type="term" value="C:plasma membrane"/>
    <property type="evidence" value="ECO:0007669"/>
    <property type="project" value="TreeGrafter"/>
</dbReference>
<feature type="compositionally biased region" description="Low complexity" evidence="5">
    <location>
        <begin position="387"/>
        <end position="398"/>
    </location>
</feature>
<evidence type="ECO:0000256" key="3">
    <source>
        <dbReference type="ARBA" id="ARBA00022989"/>
    </source>
</evidence>
<sequence>MRDSEEGGEGHTLEVVGPATDEAWFGVPALHAGGGLLVVLAVALVVHAAALRIALPLAHGVARRSRTTWDDVLVKHEVLARLVPIAALVVLGRGVGLVVGLDDESARFVERLALAAILVVAVRAFGALLTATNEIYTRNPQALGRPIKGYLQGLKVLAYIGAAIVVIATLLDQSPWLLLSGLGAMTAVLLLIFRDTLLSFVAGIQLTTNDLIRVGDWLEMPQFDADGGVVDISLNVVKVQNWDATITVIPTHKFLEHSFKNWRAMFESGGRRIKRAVLIDMSTVRFLTPAEIDRLAKIVVLRDYLAAKIPEIAAHNLATVPADAADVPVNGRHLTNLGTFRAYVEAYLRSHPRIHPGMMRIVRQLTRPPRACRSRSTCSRPRRPGRSTRASRPTSSTTCWRSRRSSACACSRRRPAATWRAWASAEMAFGACPERHARRDMFRRACRKRQARPRAAASWGRRSGRARAG</sequence>
<dbReference type="InterPro" id="IPR023408">
    <property type="entry name" value="MscS_beta-dom_sf"/>
</dbReference>
<evidence type="ECO:0000259" key="7">
    <source>
        <dbReference type="Pfam" id="PF00924"/>
    </source>
</evidence>
<dbReference type="AlphaFoldDB" id="A0A9X3EMW3"/>
<comment type="subcellular location">
    <subcellularLocation>
        <location evidence="1">Membrane</location>
    </subcellularLocation>
</comment>
<organism evidence="8 9">
    <name type="scientific">Nannocystis pusilla</name>
    <dbReference type="NCBI Taxonomy" id="889268"/>
    <lineage>
        <taxon>Bacteria</taxon>
        <taxon>Pseudomonadati</taxon>
        <taxon>Myxococcota</taxon>
        <taxon>Polyangia</taxon>
        <taxon>Nannocystales</taxon>
        <taxon>Nannocystaceae</taxon>
        <taxon>Nannocystis</taxon>
    </lineage>
</organism>
<evidence type="ECO:0000256" key="6">
    <source>
        <dbReference type="SAM" id="Phobius"/>
    </source>
</evidence>
<dbReference type="Gene3D" id="2.30.30.60">
    <property type="match status" value="1"/>
</dbReference>
<dbReference type="GO" id="GO:0071470">
    <property type="term" value="P:cellular response to osmotic stress"/>
    <property type="evidence" value="ECO:0007669"/>
    <property type="project" value="InterPro"/>
</dbReference>
<feature type="compositionally biased region" description="Low complexity" evidence="5">
    <location>
        <begin position="367"/>
        <end position="379"/>
    </location>
</feature>
<gene>
    <name evidence="8" type="ORF">OV079_14425</name>
</gene>
<feature type="region of interest" description="Disordered" evidence="5">
    <location>
        <begin position="446"/>
        <end position="469"/>
    </location>
</feature>
<dbReference type="RefSeq" id="WP_267769066.1">
    <property type="nucleotide sequence ID" value="NZ_JAPNKE010000002.1"/>
</dbReference>
<comment type="caution">
    <text evidence="8">The sequence shown here is derived from an EMBL/GenBank/DDBJ whole genome shotgun (WGS) entry which is preliminary data.</text>
</comment>
<feature type="transmembrane region" description="Helical" evidence="6">
    <location>
        <begin position="176"/>
        <end position="193"/>
    </location>
</feature>
<dbReference type="SUPFAM" id="SSF50182">
    <property type="entry name" value="Sm-like ribonucleoproteins"/>
    <property type="match status" value="1"/>
</dbReference>
<name>A0A9X3EMW3_9BACT</name>